<evidence type="ECO:0000313" key="2">
    <source>
        <dbReference type="EMBL" id="CAJ0580243.1"/>
    </source>
</evidence>
<feature type="non-terminal residue" evidence="2">
    <location>
        <position position="183"/>
    </location>
</feature>
<dbReference type="EMBL" id="CATQJA010002659">
    <property type="protein sequence ID" value="CAJ0580243.1"/>
    <property type="molecule type" value="Genomic_DNA"/>
</dbReference>
<keyword evidence="3" id="KW-1185">Reference proteome</keyword>
<keyword evidence="1" id="KW-0812">Transmembrane</keyword>
<accession>A0AA36D378</accession>
<gene>
    <name evidence="2" type="ORF">MSPICULIGERA_LOCUS18441</name>
</gene>
<feature type="transmembrane region" description="Helical" evidence="1">
    <location>
        <begin position="53"/>
        <end position="77"/>
    </location>
</feature>
<proteinExistence type="predicted"/>
<feature type="transmembrane region" description="Helical" evidence="1">
    <location>
        <begin position="7"/>
        <end position="26"/>
    </location>
</feature>
<name>A0AA36D378_9BILA</name>
<protein>
    <submittedName>
        <fullName evidence="2">Uncharacterized protein</fullName>
    </submittedName>
</protein>
<evidence type="ECO:0000256" key="1">
    <source>
        <dbReference type="SAM" id="Phobius"/>
    </source>
</evidence>
<dbReference type="AlphaFoldDB" id="A0AA36D378"/>
<reference evidence="2" key="1">
    <citation type="submission" date="2023-06" db="EMBL/GenBank/DDBJ databases">
        <authorList>
            <person name="Delattre M."/>
        </authorList>
    </citation>
    <scope>NUCLEOTIDE SEQUENCE</scope>
    <source>
        <strain evidence="2">AF72</strain>
    </source>
</reference>
<organism evidence="2 3">
    <name type="scientific">Mesorhabditis spiculigera</name>
    <dbReference type="NCBI Taxonomy" id="96644"/>
    <lineage>
        <taxon>Eukaryota</taxon>
        <taxon>Metazoa</taxon>
        <taxon>Ecdysozoa</taxon>
        <taxon>Nematoda</taxon>
        <taxon>Chromadorea</taxon>
        <taxon>Rhabditida</taxon>
        <taxon>Rhabditina</taxon>
        <taxon>Rhabditomorpha</taxon>
        <taxon>Rhabditoidea</taxon>
        <taxon>Rhabditidae</taxon>
        <taxon>Mesorhabditinae</taxon>
        <taxon>Mesorhabditis</taxon>
    </lineage>
</organism>
<keyword evidence="1" id="KW-1133">Transmembrane helix</keyword>
<evidence type="ECO:0000313" key="3">
    <source>
        <dbReference type="Proteomes" id="UP001177023"/>
    </source>
</evidence>
<comment type="caution">
    <text evidence="2">The sequence shown here is derived from an EMBL/GenBank/DDBJ whole genome shotgun (WGS) entry which is preliminary data.</text>
</comment>
<feature type="transmembrane region" description="Helical" evidence="1">
    <location>
        <begin position="129"/>
        <end position="149"/>
    </location>
</feature>
<feature type="transmembrane region" description="Helical" evidence="1">
    <location>
        <begin position="161"/>
        <end position="180"/>
    </location>
</feature>
<sequence>MGRKHTSLVLLVPGVITIAHVILFVWKCDCIVYKIPEYIWDSDLTMDSPKMIYYLYAEVIKIFCLALLIATDIALLVKLYRHGLYKGLKYTRSQATTEQPLTFNEQSASTSGTMENSRRRRKLRIDARLALGFTYLCVTFVSSSVRYVLKDDMNPVLSRLFYHMVGILDLTKCPMYILIVTKR</sequence>
<keyword evidence="1" id="KW-0472">Membrane</keyword>
<dbReference type="Proteomes" id="UP001177023">
    <property type="component" value="Unassembled WGS sequence"/>
</dbReference>